<sequence>MCEPNTNRVQESLIFITKKSKITLRFYGGSMARKVKTHKRHHCGVEAPRNSLELQAEASWRQSYCPETEVPHYYQFEEDLLGNDCASTEASMNKLINEELSKQSNTRGNAPSIVARLMGIDMMPFDTKSTIQSNDKGNGTVGKKLSKNGRGAVGQDSYSKSYRTELDSFYHYKDIDDDGFSSCQRLEKPRPREHPQEEQLQKFKKEFEAWQAGRFKECTKVVEPGSNSREQLAQENLNKKKMALNAVDHTFETGPQKRGDLQHHVDMMDLFPAKQKESFYRSRTLSRDFEQSLLMKSKHRLDKSSSPTRIVILKPGPDGVYNHGDSWISSPGTLEERSSIEDFLDEVRERLKCELQGKAVKRGYVVRGNGVESHYSEKPSDPKQIAQHIAKQVRESVTRDLGMNLLRSESTRSYKSEIQFDGPGSPEIIDRDSRRFLSRRLRNVEKSKTHVDVPEAACGSSRSSVLDNEKVLLKKVRDTMNAENRASCWEITEDKKEMQTGSFRHGPDNSVVIHRELSPRNLVRSLSAPVSGTSFGKLLLEDRHILTGAHIRRKLEATETVSIDVKKPKKDRFNFKEKVSNFKYSLALRGRLFRKKIQSVMESQGNDYDPMLRDFMSGPTVLMRVPEWHENCTEVPPSPASVCSSAHEELWRPAEYFSPISKPDVSSGEDNVVLQAFKEINSNLNDLRRQLNQLESHASEDTTIEQEAIESELIALDDQSESYIRDLLIVSGLYTGSWDKSLMRGDTLANPIGKSVFEEVEESCRTSTKGNESSIKDQNEKQVDHKILLDLLNEALSSVLGSPPLMMSGFRRKLISSSMLPLPHGNELLGLVWKIIRKYLYPSAENSYYSIDSMVARDLGSVPWTGLINDEIIIFGREIECQIIADLVEELVKDM</sequence>
<comment type="caution">
    <text evidence="4">The sequence shown here is derived from an EMBL/GenBank/DDBJ whole genome shotgun (WGS) entry which is preliminary data.</text>
</comment>
<evidence type="ECO:0000313" key="4">
    <source>
        <dbReference type="EMBL" id="KAJ7944050.1"/>
    </source>
</evidence>
<feature type="domain" description="DUF4378" evidence="2">
    <location>
        <begin position="722"/>
        <end position="890"/>
    </location>
</feature>
<dbReference type="KEGG" id="qsa:O6P43_033512"/>
<accession>A0AAD7KSB9</accession>
<evidence type="ECO:0000313" key="5">
    <source>
        <dbReference type="Proteomes" id="UP001163823"/>
    </source>
</evidence>
<dbReference type="Pfam" id="PF14309">
    <property type="entry name" value="DUF4378"/>
    <property type="match status" value="1"/>
</dbReference>
<feature type="region of interest" description="Disordered" evidence="1">
    <location>
        <begin position="127"/>
        <end position="157"/>
    </location>
</feature>
<protein>
    <submittedName>
        <fullName evidence="4">RB1-inducible coiled-coil protein</fullName>
    </submittedName>
</protein>
<dbReference type="PANTHER" id="PTHR40836">
    <property type="entry name" value="RB1-INDUCIBLE COILED-COIL PROTEIN"/>
    <property type="match status" value="1"/>
</dbReference>
<keyword evidence="5" id="KW-1185">Reference proteome</keyword>
<evidence type="ECO:0000259" key="2">
    <source>
        <dbReference type="Pfam" id="PF14309"/>
    </source>
</evidence>
<feature type="compositionally biased region" description="Polar residues" evidence="1">
    <location>
        <begin position="127"/>
        <end position="137"/>
    </location>
</feature>
<dbReference type="PANTHER" id="PTHR40836:SF4">
    <property type="entry name" value="RB1-INDUCIBLE COILED-COIL PROTEIN"/>
    <property type="match status" value="1"/>
</dbReference>
<reference evidence="4" key="1">
    <citation type="journal article" date="2023" name="Science">
        <title>Elucidation of the pathway for biosynthesis of saponin adjuvants from the soapbark tree.</title>
        <authorList>
            <person name="Reed J."/>
            <person name="Orme A."/>
            <person name="El-Demerdash A."/>
            <person name="Owen C."/>
            <person name="Martin L.B.B."/>
            <person name="Misra R.C."/>
            <person name="Kikuchi S."/>
            <person name="Rejzek M."/>
            <person name="Martin A.C."/>
            <person name="Harkess A."/>
            <person name="Leebens-Mack J."/>
            <person name="Louveau T."/>
            <person name="Stephenson M.J."/>
            <person name="Osbourn A."/>
        </authorList>
    </citation>
    <scope>NUCLEOTIDE SEQUENCE</scope>
    <source>
        <strain evidence="4">S10</strain>
    </source>
</reference>
<dbReference type="InterPro" id="IPR032795">
    <property type="entry name" value="DUF3741-assoc"/>
</dbReference>
<organism evidence="4 5">
    <name type="scientific">Quillaja saponaria</name>
    <name type="common">Soap bark tree</name>
    <dbReference type="NCBI Taxonomy" id="32244"/>
    <lineage>
        <taxon>Eukaryota</taxon>
        <taxon>Viridiplantae</taxon>
        <taxon>Streptophyta</taxon>
        <taxon>Embryophyta</taxon>
        <taxon>Tracheophyta</taxon>
        <taxon>Spermatophyta</taxon>
        <taxon>Magnoliopsida</taxon>
        <taxon>eudicotyledons</taxon>
        <taxon>Gunneridae</taxon>
        <taxon>Pentapetalae</taxon>
        <taxon>rosids</taxon>
        <taxon>fabids</taxon>
        <taxon>Fabales</taxon>
        <taxon>Quillajaceae</taxon>
        <taxon>Quillaja</taxon>
    </lineage>
</organism>
<evidence type="ECO:0000256" key="1">
    <source>
        <dbReference type="SAM" id="MobiDB-lite"/>
    </source>
</evidence>
<dbReference type="Pfam" id="PF14383">
    <property type="entry name" value="VARLMGL"/>
    <property type="match status" value="1"/>
</dbReference>
<proteinExistence type="predicted"/>
<dbReference type="InterPro" id="IPR025486">
    <property type="entry name" value="DUF4378"/>
</dbReference>
<dbReference type="Proteomes" id="UP001163823">
    <property type="component" value="Chromosome 14"/>
</dbReference>
<feature type="domain" description="DUF3741" evidence="3">
    <location>
        <begin position="110"/>
        <end position="124"/>
    </location>
</feature>
<dbReference type="EMBL" id="JARAOO010000014">
    <property type="protein sequence ID" value="KAJ7944050.1"/>
    <property type="molecule type" value="Genomic_DNA"/>
</dbReference>
<evidence type="ECO:0000259" key="3">
    <source>
        <dbReference type="Pfam" id="PF14383"/>
    </source>
</evidence>
<gene>
    <name evidence="4" type="ORF">O6P43_033512</name>
</gene>
<name>A0AAD7KSB9_QUISA</name>
<dbReference type="AlphaFoldDB" id="A0AAD7KSB9"/>